<dbReference type="EMBL" id="AM494475">
    <property type="protein sequence ID" value="CAM79186.1"/>
    <property type="molecule type" value="Genomic_DNA"/>
</dbReference>
<dbReference type="Proteomes" id="UP000001565">
    <property type="component" value="Chromosome"/>
</dbReference>
<evidence type="ECO:0000313" key="2">
    <source>
        <dbReference type="Proteomes" id="UP000001565"/>
    </source>
</evidence>
<dbReference type="AlphaFoldDB" id="A5CC29"/>
<dbReference type="HOGENOM" id="CLU_2992321_0_0_5"/>
<reference evidence="1 2" key="1">
    <citation type="journal article" date="2007" name="Proc. Natl. Acad. Sci. U.S.A.">
        <title>The Orientia tsutsugamushi genome reveals massive proliferation of conjugative type IV secretion system and host-cell interaction genes.</title>
        <authorList>
            <person name="Cho N.-H."/>
            <person name="Kim H.-R."/>
            <person name="Lee J.-H."/>
            <person name="Kim S.-Y."/>
            <person name="Kim J."/>
            <person name="Cha S."/>
            <person name="Kim S.-Y."/>
            <person name="Darby A.C."/>
            <person name="Fuxelius H.-H."/>
            <person name="Yin J."/>
            <person name="Kim J.H."/>
            <person name="Kim J."/>
            <person name="Lee S.J."/>
            <person name="Koh Y.-S."/>
            <person name="Jang W.-J."/>
            <person name="Park K.-H."/>
            <person name="Andersson S.G.E."/>
            <person name="Choi M.-S."/>
            <person name="Kim I.-S."/>
        </authorList>
    </citation>
    <scope>NUCLEOTIDE SEQUENCE [LARGE SCALE GENOMIC DNA]</scope>
    <source>
        <strain evidence="1 2">Boryong</strain>
    </source>
</reference>
<protein>
    <submittedName>
        <fullName evidence="1">Uncharacterized protein</fullName>
    </submittedName>
</protein>
<organism evidence="1 2">
    <name type="scientific">Orientia tsutsugamushi (strain Boryong)</name>
    <name type="common">Rickettsia tsutsugamushi</name>
    <dbReference type="NCBI Taxonomy" id="357244"/>
    <lineage>
        <taxon>Bacteria</taxon>
        <taxon>Pseudomonadati</taxon>
        <taxon>Pseudomonadota</taxon>
        <taxon>Alphaproteobacteria</taxon>
        <taxon>Rickettsiales</taxon>
        <taxon>Rickettsiaceae</taxon>
        <taxon>Rickettsieae</taxon>
        <taxon>Orientia</taxon>
    </lineage>
</organism>
<dbReference type="KEGG" id="ots:OTBS_0120"/>
<name>A5CC29_ORITB</name>
<accession>A5CC29</accession>
<evidence type="ECO:0000313" key="1">
    <source>
        <dbReference type="EMBL" id="CAM79186.1"/>
    </source>
</evidence>
<proteinExistence type="predicted"/>
<sequence>MIMNSIIVGIDVSKEIFDRDQIKTKTESFTSISIFIGNNFELRVNLVIQKQIKQTVY</sequence>
<gene>
    <name evidence="1" type="ordered locus">OTBS_0120</name>
</gene>